<dbReference type="PROSITE" id="PS50110">
    <property type="entry name" value="RESPONSE_REGULATORY"/>
    <property type="match status" value="1"/>
</dbReference>
<evidence type="ECO:0000256" key="4">
    <source>
        <dbReference type="ARBA" id="ARBA00048267"/>
    </source>
</evidence>
<evidence type="ECO:0000256" key="1">
    <source>
        <dbReference type="ARBA" id="ARBA00022490"/>
    </source>
</evidence>
<dbReference type="PANTHER" id="PTHR42872">
    <property type="entry name" value="PROTEIN-GLUTAMATE METHYLESTERASE/PROTEIN-GLUTAMINE GLUTAMINASE"/>
    <property type="match status" value="1"/>
</dbReference>
<dbReference type="GO" id="GO:0008168">
    <property type="term" value="F:methyltransferase activity"/>
    <property type="evidence" value="ECO:0007669"/>
    <property type="project" value="UniProtKB-KW"/>
</dbReference>
<keyword evidence="3 5" id="KW-0378">Hydrolase</keyword>
<comment type="subcellular location">
    <subcellularLocation>
        <location evidence="5">Cytoplasm</location>
    </subcellularLocation>
</comment>
<evidence type="ECO:0000256" key="2">
    <source>
        <dbReference type="ARBA" id="ARBA00022500"/>
    </source>
</evidence>
<keyword evidence="2 5" id="KW-0145">Chemotaxis</keyword>
<dbReference type="PANTHER" id="PTHR42872:SF6">
    <property type="entry name" value="PROTEIN-GLUTAMATE METHYLESTERASE_PROTEIN-GLUTAMINE GLUTAMINASE"/>
    <property type="match status" value="1"/>
</dbReference>
<dbReference type="AlphaFoldDB" id="A0A4S1CH32"/>
<dbReference type="GO" id="GO:0008984">
    <property type="term" value="F:protein-glutamate methylesterase activity"/>
    <property type="evidence" value="ECO:0007669"/>
    <property type="project" value="UniProtKB-UniRule"/>
</dbReference>
<dbReference type="NCBIfam" id="NF001965">
    <property type="entry name" value="PRK00742.1"/>
    <property type="match status" value="1"/>
</dbReference>
<feature type="domain" description="Response regulatory" evidence="8">
    <location>
        <begin position="3"/>
        <end position="121"/>
    </location>
</feature>
<feature type="modified residue" description="4-aspartylphosphate" evidence="5 7">
    <location>
        <position position="54"/>
    </location>
</feature>
<dbReference type="InterPro" id="IPR035909">
    <property type="entry name" value="CheB_C"/>
</dbReference>
<evidence type="ECO:0000313" key="10">
    <source>
        <dbReference type="EMBL" id="TGU72693.1"/>
    </source>
</evidence>
<evidence type="ECO:0000256" key="3">
    <source>
        <dbReference type="ARBA" id="ARBA00022801"/>
    </source>
</evidence>
<feature type="active site" evidence="5 6">
    <location>
        <position position="170"/>
    </location>
</feature>
<dbReference type="EC" id="3.1.1.61" evidence="5"/>
<evidence type="ECO:0000256" key="5">
    <source>
        <dbReference type="HAMAP-Rule" id="MF_00099"/>
    </source>
</evidence>
<comment type="catalytic activity">
    <reaction evidence="5">
        <text>L-glutaminyl-[protein] + H2O = L-glutamyl-[protein] + NH4(+)</text>
        <dbReference type="Rhea" id="RHEA:16441"/>
        <dbReference type="Rhea" id="RHEA-COMP:10207"/>
        <dbReference type="Rhea" id="RHEA-COMP:10208"/>
        <dbReference type="ChEBI" id="CHEBI:15377"/>
        <dbReference type="ChEBI" id="CHEBI:28938"/>
        <dbReference type="ChEBI" id="CHEBI:29973"/>
        <dbReference type="ChEBI" id="CHEBI:30011"/>
        <dbReference type="EC" id="3.5.1.44"/>
    </reaction>
</comment>
<comment type="PTM">
    <text evidence="5">Phosphorylated by CheA. Phosphorylation of the N-terminal regulatory domain activates the methylesterase activity.</text>
</comment>
<evidence type="ECO:0000313" key="11">
    <source>
        <dbReference type="Proteomes" id="UP000306416"/>
    </source>
</evidence>
<dbReference type="GO" id="GO:0000156">
    <property type="term" value="F:phosphorelay response regulator activity"/>
    <property type="evidence" value="ECO:0007669"/>
    <property type="project" value="InterPro"/>
</dbReference>
<evidence type="ECO:0000256" key="6">
    <source>
        <dbReference type="PROSITE-ProRule" id="PRU00050"/>
    </source>
</evidence>
<dbReference type="PIRSF" id="PIRSF000876">
    <property type="entry name" value="RR_chemtxs_CheB"/>
    <property type="match status" value="1"/>
</dbReference>
<dbReference type="RefSeq" id="WP_135870168.1">
    <property type="nucleotide sequence ID" value="NZ_SRSC01000002.1"/>
</dbReference>
<dbReference type="PROSITE" id="PS50122">
    <property type="entry name" value="CHEB"/>
    <property type="match status" value="1"/>
</dbReference>
<dbReference type="Proteomes" id="UP000306416">
    <property type="component" value="Unassembled WGS sequence"/>
</dbReference>
<proteinExistence type="inferred from homology"/>
<dbReference type="Pfam" id="PF01339">
    <property type="entry name" value="CheB_methylest"/>
    <property type="match status" value="1"/>
</dbReference>
<reference evidence="10 11" key="1">
    <citation type="submission" date="2019-04" db="EMBL/GenBank/DDBJ databases">
        <title>Geobacter oryzae sp. nov., ferric-reducing bacteria isolated from paddy soil.</title>
        <authorList>
            <person name="Xu Z."/>
            <person name="Masuda Y."/>
            <person name="Itoh H."/>
            <person name="Senoo K."/>
        </authorList>
    </citation>
    <scope>NUCLEOTIDE SEQUENCE [LARGE SCALE GENOMIC DNA]</scope>
    <source>
        <strain evidence="10 11">Red111</strain>
    </source>
</reference>
<dbReference type="SMART" id="SM00448">
    <property type="entry name" value="REC"/>
    <property type="match status" value="1"/>
</dbReference>
<dbReference type="SUPFAM" id="SSF52172">
    <property type="entry name" value="CheY-like"/>
    <property type="match status" value="1"/>
</dbReference>
<dbReference type="InterPro" id="IPR011006">
    <property type="entry name" value="CheY-like_superfamily"/>
</dbReference>
<evidence type="ECO:0000259" key="9">
    <source>
        <dbReference type="PROSITE" id="PS50122"/>
    </source>
</evidence>
<dbReference type="Pfam" id="PF00072">
    <property type="entry name" value="Response_reg"/>
    <property type="match status" value="1"/>
</dbReference>
<comment type="domain">
    <text evidence="5">Contains a C-terminal catalytic domain, and an N-terminal region which modulates catalytic activity.</text>
</comment>
<dbReference type="Gene3D" id="3.40.50.180">
    <property type="entry name" value="Methylesterase CheB, C-terminal domain"/>
    <property type="match status" value="1"/>
</dbReference>
<name>A0A4S1CH32_9BACT</name>
<dbReference type="HAMAP" id="MF_00099">
    <property type="entry name" value="CheB_chemtxs"/>
    <property type="match status" value="1"/>
</dbReference>
<dbReference type="EMBL" id="SRSC01000002">
    <property type="protein sequence ID" value="TGU72693.1"/>
    <property type="molecule type" value="Genomic_DNA"/>
</dbReference>
<dbReference type="GO" id="GO:0032259">
    <property type="term" value="P:methylation"/>
    <property type="evidence" value="ECO:0007669"/>
    <property type="project" value="UniProtKB-KW"/>
</dbReference>
<feature type="domain" description="CheB-type methylesterase" evidence="9">
    <location>
        <begin position="158"/>
        <end position="348"/>
    </location>
</feature>
<evidence type="ECO:0000259" key="8">
    <source>
        <dbReference type="PROSITE" id="PS50110"/>
    </source>
</evidence>
<comment type="function">
    <text evidence="5">Involved in chemotaxis. Part of a chemotaxis signal transduction system that modulates chemotaxis in response to various stimuli. Catalyzes the demethylation of specific methylglutamate residues introduced into the chemoreceptors (methyl-accepting chemotaxis proteins or MCP) by CheR. Also mediates the irreversible deamidation of specific glutamine residues to glutamic acid.</text>
</comment>
<feature type="active site" evidence="5 6">
    <location>
        <position position="197"/>
    </location>
</feature>
<dbReference type="GO" id="GO:0050568">
    <property type="term" value="F:protein-glutamine glutaminase activity"/>
    <property type="evidence" value="ECO:0007669"/>
    <property type="project" value="UniProtKB-UniRule"/>
</dbReference>
<dbReference type="CDD" id="cd16432">
    <property type="entry name" value="CheB_Rec"/>
    <property type="match status" value="1"/>
</dbReference>
<keyword evidence="11" id="KW-1185">Reference proteome</keyword>
<evidence type="ECO:0000256" key="7">
    <source>
        <dbReference type="PROSITE-ProRule" id="PRU00169"/>
    </source>
</evidence>
<keyword evidence="10" id="KW-0808">Transferase</keyword>
<comment type="catalytic activity">
    <reaction evidence="4 5">
        <text>[protein]-L-glutamate 5-O-methyl ester + H2O = L-glutamyl-[protein] + methanol + H(+)</text>
        <dbReference type="Rhea" id="RHEA:23236"/>
        <dbReference type="Rhea" id="RHEA-COMP:10208"/>
        <dbReference type="Rhea" id="RHEA-COMP:10311"/>
        <dbReference type="ChEBI" id="CHEBI:15377"/>
        <dbReference type="ChEBI" id="CHEBI:15378"/>
        <dbReference type="ChEBI" id="CHEBI:17790"/>
        <dbReference type="ChEBI" id="CHEBI:29973"/>
        <dbReference type="ChEBI" id="CHEBI:82795"/>
        <dbReference type="EC" id="3.1.1.61"/>
    </reaction>
</comment>
<dbReference type="GO" id="GO:0005737">
    <property type="term" value="C:cytoplasm"/>
    <property type="evidence" value="ECO:0007669"/>
    <property type="project" value="UniProtKB-SubCell"/>
</dbReference>
<accession>A0A4S1CH32</accession>
<dbReference type="InterPro" id="IPR008248">
    <property type="entry name" value="CheB-like"/>
</dbReference>
<dbReference type="InterPro" id="IPR001789">
    <property type="entry name" value="Sig_transdc_resp-reg_receiver"/>
</dbReference>
<keyword evidence="5 7" id="KW-0597">Phosphoprotein</keyword>
<dbReference type="GO" id="GO:0006935">
    <property type="term" value="P:chemotaxis"/>
    <property type="evidence" value="ECO:0007669"/>
    <property type="project" value="UniProtKB-UniRule"/>
</dbReference>
<dbReference type="CDD" id="cd17541">
    <property type="entry name" value="REC_CheB-like"/>
    <property type="match status" value="1"/>
</dbReference>
<comment type="similarity">
    <text evidence="5">Belongs to the CheB family.</text>
</comment>
<dbReference type="SUPFAM" id="SSF52738">
    <property type="entry name" value="Methylesterase CheB, C-terminal domain"/>
    <property type="match status" value="1"/>
</dbReference>
<keyword evidence="1 5" id="KW-0963">Cytoplasm</keyword>
<dbReference type="Gene3D" id="3.40.50.2300">
    <property type="match status" value="1"/>
</dbReference>
<keyword evidence="10" id="KW-0489">Methyltransferase</keyword>
<comment type="caution">
    <text evidence="10">The sequence shown here is derived from an EMBL/GenBank/DDBJ whole genome shotgun (WGS) entry which is preliminary data.</text>
</comment>
<feature type="active site" evidence="5 6">
    <location>
        <position position="290"/>
    </location>
</feature>
<organism evidence="10 11">
    <name type="scientific">Geomonas terrae</name>
    <dbReference type="NCBI Taxonomy" id="2562681"/>
    <lineage>
        <taxon>Bacteria</taxon>
        <taxon>Pseudomonadati</taxon>
        <taxon>Thermodesulfobacteriota</taxon>
        <taxon>Desulfuromonadia</taxon>
        <taxon>Geobacterales</taxon>
        <taxon>Geobacteraceae</taxon>
        <taxon>Geomonas</taxon>
    </lineage>
</organism>
<dbReference type="EC" id="3.5.1.44" evidence="5"/>
<protein>
    <recommendedName>
        <fullName evidence="5">Protein-glutamate methylesterase/protein-glutamine glutaminase</fullName>
        <ecNumber evidence="5">3.1.1.61</ecNumber>
        <ecNumber evidence="5">3.5.1.44</ecNumber>
    </recommendedName>
</protein>
<dbReference type="InterPro" id="IPR000673">
    <property type="entry name" value="Sig_transdc_resp-reg_Me-estase"/>
</dbReference>
<gene>
    <name evidence="5 10" type="primary">cheB</name>
    <name evidence="10" type="ORF">E4633_10375</name>
</gene>
<sequence>MIRVLVVEDSKTVQQALVAAFDADPELTVIGTAESGESAVEAAKSLKPDIITMDVNLPGMDGFDATRAIMSSCPVPIVIVTGKMNPKDSATLFRVMEAGALMVLAKPAAPGSPGYHESVADLIRHVKLMSEIKVVRRVFPTGKIAPTQAAVPAPRTAPAAPVKVVAIGASTGGPPLLRRILSALPASFSAAVLVVQHMAVGFTENFVHWLNQHSTMPVLLAADGMTVEPGRVYVAPDSYHMEVAPQGRIRLTSTAPENGVRPAVSALFRTVAQHYGRHAVGVLLTGMGKDGALELKTIRSSGGVTVAQDKETSMVFGMPGEAIQIDAAQHVLSPDGIIDLLTTLAAKGAAALK</sequence>